<dbReference type="InterPro" id="IPR032466">
    <property type="entry name" value="Metal_Hydrolase"/>
</dbReference>
<dbReference type="InterPro" id="IPR006680">
    <property type="entry name" value="Amidohydro-rel"/>
</dbReference>
<dbReference type="InterPro" id="IPR032465">
    <property type="entry name" value="ACMSD"/>
</dbReference>
<dbReference type="PANTHER" id="PTHR21240">
    <property type="entry name" value="2-AMINO-3-CARBOXYLMUCONATE-6-SEMIALDEHYDE DECARBOXYLASE"/>
    <property type="match status" value="1"/>
</dbReference>
<name>A0A2W5QKV9_VARPD</name>
<dbReference type="GO" id="GO:0005829">
    <property type="term" value="C:cytosol"/>
    <property type="evidence" value="ECO:0007669"/>
    <property type="project" value="TreeGrafter"/>
</dbReference>
<dbReference type="GO" id="GO:0019748">
    <property type="term" value="P:secondary metabolic process"/>
    <property type="evidence" value="ECO:0007669"/>
    <property type="project" value="TreeGrafter"/>
</dbReference>
<evidence type="ECO:0000313" key="4">
    <source>
        <dbReference type="Proteomes" id="UP000249135"/>
    </source>
</evidence>
<keyword evidence="1" id="KW-0456">Lyase</keyword>
<accession>A0A2W5QKV9</accession>
<dbReference type="Pfam" id="PF04909">
    <property type="entry name" value="Amidohydro_2"/>
    <property type="match status" value="1"/>
</dbReference>
<evidence type="ECO:0000259" key="2">
    <source>
        <dbReference type="Pfam" id="PF04909"/>
    </source>
</evidence>
<sequence>MRLITLEEHITTPMHKEASFDPVRQTWYAARSAHVGHDIEKELLDLGQSRLANMDATGISLQVLSLTTPGCQAFRGDLAISMARDANDRMAAAVAAHPERFRAFAALPTSEMPAALSEFEARLDQGFVGAMINGHTSGSFLDDKRFWPLFELAQARDVPIYLHPGAPHPGLMGSYFNGYEDLARPAWGFAMDASMHFLRMLFGGVFDEFPRLRIILGHLGEGLPFGFDRMVDHTPYVVSRRGLRKRPRDCFRENLVITTSGAFSAPAFRCALDVMGEDNILFSVDWPYESNAVGTRFFNALDLPDALRRKLAWKNAAQVLGLNIAEVAHST</sequence>
<keyword evidence="3" id="KW-0378">Hydrolase</keyword>
<evidence type="ECO:0000256" key="1">
    <source>
        <dbReference type="ARBA" id="ARBA00023239"/>
    </source>
</evidence>
<reference evidence="3 4" key="1">
    <citation type="submission" date="2017-08" db="EMBL/GenBank/DDBJ databases">
        <title>Infants hospitalized years apart are colonized by the same room-sourced microbial strains.</title>
        <authorList>
            <person name="Brooks B."/>
            <person name="Olm M.R."/>
            <person name="Firek B.A."/>
            <person name="Baker R."/>
            <person name="Thomas B.C."/>
            <person name="Morowitz M.J."/>
            <person name="Banfield J.F."/>
        </authorList>
    </citation>
    <scope>NUCLEOTIDE SEQUENCE [LARGE SCALE GENOMIC DNA]</scope>
    <source>
        <strain evidence="3">S2_005_003_R2_41</strain>
    </source>
</reference>
<protein>
    <submittedName>
        <fullName evidence="3">Hydrolase</fullName>
    </submittedName>
</protein>
<dbReference type="Proteomes" id="UP000249135">
    <property type="component" value="Unassembled WGS sequence"/>
</dbReference>
<dbReference type="PANTHER" id="PTHR21240:SF30">
    <property type="entry name" value="AMIDOHYDROLASE-RELATED DOMAIN-CONTAINING PROTEIN-RELATED"/>
    <property type="match status" value="1"/>
</dbReference>
<feature type="domain" description="Amidohydrolase-related" evidence="2">
    <location>
        <begin position="40"/>
        <end position="322"/>
    </location>
</feature>
<dbReference type="Gene3D" id="3.20.20.140">
    <property type="entry name" value="Metal-dependent hydrolases"/>
    <property type="match status" value="1"/>
</dbReference>
<organism evidence="3 4">
    <name type="scientific">Variovorax paradoxus</name>
    <dbReference type="NCBI Taxonomy" id="34073"/>
    <lineage>
        <taxon>Bacteria</taxon>
        <taxon>Pseudomonadati</taxon>
        <taxon>Pseudomonadota</taxon>
        <taxon>Betaproteobacteria</taxon>
        <taxon>Burkholderiales</taxon>
        <taxon>Comamonadaceae</taxon>
        <taxon>Variovorax</taxon>
    </lineage>
</organism>
<comment type="caution">
    <text evidence="3">The sequence shown here is derived from an EMBL/GenBank/DDBJ whole genome shotgun (WGS) entry which is preliminary data.</text>
</comment>
<proteinExistence type="predicted"/>
<dbReference type="GO" id="GO:0016831">
    <property type="term" value="F:carboxy-lyase activity"/>
    <property type="evidence" value="ECO:0007669"/>
    <property type="project" value="InterPro"/>
</dbReference>
<dbReference type="SUPFAM" id="SSF51556">
    <property type="entry name" value="Metallo-dependent hydrolases"/>
    <property type="match status" value="1"/>
</dbReference>
<dbReference type="GO" id="GO:0016787">
    <property type="term" value="F:hydrolase activity"/>
    <property type="evidence" value="ECO:0007669"/>
    <property type="project" value="UniProtKB-KW"/>
</dbReference>
<dbReference type="AlphaFoldDB" id="A0A2W5QKV9"/>
<dbReference type="EMBL" id="QFPP01000014">
    <property type="protein sequence ID" value="PZQ77626.1"/>
    <property type="molecule type" value="Genomic_DNA"/>
</dbReference>
<gene>
    <name evidence="3" type="ORF">DI563_03145</name>
</gene>
<evidence type="ECO:0000313" key="3">
    <source>
        <dbReference type="EMBL" id="PZQ77626.1"/>
    </source>
</evidence>